<accession>A0A699Z7N2</accession>
<keyword evidence="2" id="KW-1185">Reference proteome</keyword>
<dbReference type="EMBL" id="BLLF01001149">
    <property type="protein sequence ID" value="GFH17450.1"/>
    <property type="molecule type" value="Genomic_DNA"/>
</dbReference>
<proteinExistence type="predicted"/>
<name>A0A699Z7N2_HAELA</name>
<evidence type="ECO:0000313" key="1">
    <source>
        <dbReference type="EMBL" id="GFH17450.1"/>
    </source>
</evidence>
<gene>
    <name evidence="1" type="ORF">HaLaN_14089</name>
</gene>
<feature type="non-terminal residue" evidence="1">
    <location>
        <position position="71"/>
    </location>
</feature>
<dbReference type="Proteomes" id="UP000485058">
    <property type="component" value="Unassembled WGS sequence"/>
</dbReference>
<dbReference type="AlphaFoldDB" id="A0A699Z7N2"/>
<sequence>MAEVVAPQPWPCTADEAGRSNDSWMQEVRNALAIQRNLSTSLVVPPVHPQGWTRLASGHKSLLYVLEGGGG</sequence>
<reference evidence="1 2" key="1">
    <citation type="submission" date="2020-02" db="EMBL/GenBank/DDBJ databases">
        <title>Draft genome sequence of Haematococcus lacustris strain NIES-144.</title>
        <authorList>
            <person name="Morimoto D."/>
            <person name="Nakagawa S."/>
            <person name="Yoshida T."/>
            <person name="Sawayama S."/>
        </authorList>
    </citation>
    <scope>NUCLEOTIDE SEQUENCE [LARGE SCALE GENOMIC DNA]</scope>
    <source>
        <strain evidence="1 2">NIES-144</strain>
    </source>
</reference>
<comment type="caution">
    <text evidence="1">The sequence shown here is derived from an EMBL/GenBank/DDBJ whole genome shotgun (WGS) entry which is preliminary data.</text>
</comment>
<feature type="non-terminal residue" evidence="1">
    <location>
        <position position="1"/>
    </location>
</feature>
<organism evidence="1 2">
    <name type="scientific">Haematococcus lacustris</name>
    <name type="common">Green alga</name>
    <name type="synonym">Haematococcus pluvialis</name>
    <dbReference type="NCBI Taxonomy" id="44745"/>
    <lineage>
        <taxon>Eukaryota</taxon>
        <taxon>Viridiplantae</taxon>
        <taxon>Chlorophyta</taxon>
        <taxon>core chlorophytes</taxon>
        <taxon>Chlorophyceae</taxon>
        <taxon>CS clade</taxon>
        <taxon>Chlamydomonadales</taxon>
        <taxon>Haematococcaceae</taxon>
        <taxon>Haematococcus</taxon>
    </lineage>
</organism>
<evidence type="ECO:0000313" key="2">
    <source>
        <dbReference type="Proteomes" id="UP000485058"/>
    </source>
</evidence>
<protein>
    <submittedName>
        <fullName evidence="1">Uncharacterized protein</fullName>
    </submittedName>
</protein>